<dbReference type="RefSeq" id="WP_309482811.1">
    <property type="nucleotide sequence ID" value="NZ_CP133720.1"/>
</dbReference>
<reference evidence="1" key="1">
    <citation type="submission" date="2023-09" db="EMBL/GenBank/DDBJ databases">
        <title>Undibacterium sp. 20NA77.5 isolated from freshwater.</title>
        <authorList>
            <person name="Le V."/>
            <person name="Ko S.-R."/>
            <person name="Ahn C.-Y."/>
            <person name="Oh H.-M."/>
        </authorList>
    </citation>
    <scope>NUCLEOTIDE SEQUENCE</scope>
    <source>
        <strain evidence="1">20NA77.5</strain>
    </source>
</reference>
<dbReference type="EMBL" id="CP133720">
    <property type="protein sequence ID" value="WMW81331.1"/>
    <property type="molecule type" value="Genomic_DNA"/>
</dbReference>
<gene>
    <name evidence="1" type="ORF">RF679_03370</name>
</gene>
<proteinExistence type="predicted"/>
<name>A0ABY9RK56_9BURK</name>
<evidence type="ECO:0000313" key="1">
    <source>
        <dbReference type="EMBL" id="WMW81331.1"/>
    </source>
</evidence>
<protein>
    <submittedName>
        <fullName evidence="1">Uncharacterized protein</fullName>
    </submittedName>
</protein>
<sequence length="59" mass="6967">MMSRKFELAFGLIVIAFEYRPERWDSHQQNVLGVDLDQDASTRLWSNVECITQWLMGSF</sequence>
<accession>A0ABY9RK56</accession>
<keyword evidence="2" id="KW-1185">Reference proteome</keyword>
<organism evidence="1 2">
    <name type="scientific">Undibacterium cyanobacteriorum</name>
    <dbReference type="NCBI Taxonomy" id="3073561"/>
    <lineage>
        <taxon>Bacteria</taxon>
        <taxon>Pseudomonadati</taxon>
        <taxon>Pseudomonadota</taxon>
        <taxon>Betaproteobacteria</taxon>
        <taxon>Burkholderiales</taxon>
        <taxon>Oxalobacteraceae</taxon>
        <taxon>Undibacterium</taxon>
    </lineage>
</organism>
<dbReference type="Proteomes" id="UP001181355">
    <property type="component" value="Chromosome"/>
</dbReference>
<evidence type="ECO:0000313" key="2">
    <source>
        <dbReference type="Proteomes" id="UP001181355"/>
    </source>
</evidence>